<dbReference type="EMBL" id="CAJPDR010000175">
    <property type="protein sequence ID" value="CAF9923780.1"/>
    <property type="molecule type" value="Genomic_DNA"/>
</dbReference>
<dbReference type="InterPro" id="IPR036652">
    <property type="entry name" value="YjeF_N_dom_sf"/>
</dbReference>
<dbReference type="AlphaFoldDB" id="A0A8H3IQM1"/>
<evidence type="ECO:0000256" key="2">
    <source>
        <dbReference type="ARBA" id="ARBA00006610"/>
    </source>
</evidence>
<dbReference type="SMART" id="SM01199">
    <property type="entry name" value="FDF"/>
    <property type="match status" value="1"/>
</dbReference>
<dbReference type="Pfam" id="PF09532">
    <property type="entry name" value="FDF"/>
    <property type="match status" value="1"/>
</dbReference>
<evidence type="ECO:0000313" key="9">
    <source>
        <dbReference type="Proteomes" id="UP000664203"/>
    </source>
</evidence>
<evidence type="ECO:0000256" key="4">
    <source>
        <dbReference type="ARBA" id="ARBA00022490"/>
    </source>
</evidence>
<protein>
    <recommendedName>
        <fullName evidence="3">Enhancer of mRNA-decapping protein 3</fullName>
    </recommendedName>
</protein>
<reference evidence="8" key="1">
    <citation type="submission" date="2021-03" db="EMBL/GenBank/DDBJ databases">
        <authorList>
            <person name="Tagirdzhanova G."/>
        </authorList>
    </citation>
    <scope>NUCLEOTIDE SEQUENCE</scope>
</reference>
<feature type="domain" description="YjeF N-terminal" evidence="6">
    <location>
        <begin position="507"/>
        <end position="738"/>
    </location>
</feature>
<comment type="subcellular location">
    <subcellularLocation>
        <location evidence="1">Cytoplasm</location>
        <location evidence="1">P-body</location>
    </subcellularLocation>
</comment>
<dbReference type="InterPro" id="IPR004443">
    <property type="entry name" value="YjeF_N_dom"/>
</dbReference>
<keyword evidence="9" id="KW-1185">Reference proteome</keyword>
<evidence type="ECO:0000313" key="8">
    <source>
        <dbReference type="EMBL" id="CAF9923780.1"/>
    </source>
</evidence>
<dbReference type="SUPFAM" id="SSF64153">
    <property type="entry name" value="YjeF N-terminal domain-like"/>
    <property type="match status" value="1"/>
</dbReference>
<dbReference type="OrthoDB" id="10030313at2759"/>
<dbReference type="InterPro" id="IPR025762">
    <property type="entry name" value="DFDF"/>
</dbReference>
<keyword evidence="4" id="KW-0963">Cytoplasm</keyword>
<evidence type="ECO:0000259" key="7">
    <source>
        <dbReference type="PROSITE" id="PS51512"/>
    </source>
</evidence>
<dbReference type="Gene3D" id="3.40.50.10260">
    <property type="entry name" value="YjeF N-terminal domain"/>
    <property type="match status" value="1"/>
</dbReference>
<comment type="caution">
    <text evidence="8">The sequence shown here is derived from an EMBL/GenBank/DDBJ whole genome shotgun (WGS) entry which is preliminary data.</text>
</comment>
<feature type="domain" description="DFDF" evidence="7">
    <location>
        <begin position="309"/>
        <end position="345"/>
    </location>
</feature>
<dbReference type="GO" id="GO:0000932">
    <property type="term" value="C:P-body"/>
    <property type="evidence" value="ECO:0007669"/>
    <property type="project" value="UniProtKB-SubCell"/>
</dbReference>
<dbReference type="PANTHER" id="PTHR13612">
    <property type="entry name" value="ENHANCER OF MRNA-DECAPPING PROTEIN 3"/>
    <property type="match status" value="1"/>
</dbReference>
<dbReference type="Proteomes" id="UP000664203">
    <property type="component" value="Unassembled WGS sequence"/>
</dbReference>
<feature type="region of interest" description="Disordered" evidence="5">
    <location>
        <begin position="195"/>
        <end position="315"/>
    </location>
</feature>
<dbReference type="GO" id="GO:0033962">
    <property type="term" value="P:P-body assembly"/>
    <property type="evidence" value="ECO:0007669"/>
    <property type="project" value="TreeGrafter"/>
</dbReference>
<sequence length="766" mass="83009">MAQFVGLSVLATLSEPPAQVRGLVTTVVEQKLTLHQVTWLSGTSGPESLVIHGSNVLDIQIIEDEPGEVVPQDVKKGEFVDPAIVSYGRLEGHLAPDAKINGAFVATSQTAVNSRAEPSLQAISPLFTEPATTGAREEVRGYNPAAYSDTITPSATLTAPFNDLSLNGDTHEELEPLDGKTLRHQDTELLELKEMAQERAPSSRKRARKPGVRGGSSSAQMQEFPILEQHSIPISTQKRRGKAKGWRQTSLLEEPMAETPSPRAGQRGQRRQKEILKPAIARFTKQAPDHPKPRRRRYREEEDQNGWATGDATDIQDMGDFDFEKNLSKFDKRKVFDEIKQEDTTADEARLVSFNRLPAARPGTAGGKNLHYTENVLESPITKVTAGGATPNVGHSSTESELEISEAKVSSGKSSRRNVSRPSRAPSRKESALTVGDHYCSGSTFLAESMGRLSRQTTHDRVASPKIKTDSSTSRYRKSSATPHTGSSSFRIAASNGNCPCVSPLQMLELEQLATTELGITEEMLAENAARCIGETAYGLASSEDAEQSNHRPLIVILAGNTKTGSRAIAAGRHMRNHGARVVLCMLGLEREFDLLESVQRQLKAFRGCGGQAIKQDTLMRTLRKLHAPTDLIVDALLGMHLSFDDLRTDDQAAYFQLVCWANGSEAGTLAIDVPSGIDPSSGLATTHDGSELVLNANFILSLGATKTGLLLSMDLLKTVADPSLFVADIGIANVAWKKLGTRRKGGVEFGGDWVAAVKWEEGARA</sequence>
<accession>A0A8H3IQM1</accession>
<dbReference type="GO" id="GO:0003729">
    <property type="term" value="F:mRNA binding"/>
    <property type="evidence" value="ECO:0007669"/>
    <property type="project" value="TreeGrafter"/>
</dbReference>
<comment type="similarity">
    <text evidence="2">Belongs to the EDC3 family.</text>
</comment>
<proteinExistence type="inferred from homology"/>
<dbReference type="Pfam" id="PF03853">
    <property type="entry name" value="YjeF_N"/>
    <property type="match status" value="1"/>
</dbReference>
<evidence type="ECO:0000256" key="5">
    <source>
        <dbReference type="SAM" id="MobiDB-lite"/>
    </source>
</evidence>
<dbReference type="InterPro" id="IPR019050">
    <property type="entry name" value="FDF_dom"/>
</dbReference>
<feature type="compositionally biased region" description="Polar residues" evidence="5">
    <location>
        <begin position="470"/>
        <end position="489"/>
    </location>
</feature>
<evidence type="ECO:0000256" key="1">
    <source>
        <dbReference type="ARBA" id="ARBA00004201"/>
    </source>
</evidence>
<feature type="compositionally biased region" description="Basic residues" evidence="5">
    <location>
        <begin position="202"/>
        <end position="211"/>
    </location>
</feature>
<feature type="region of interest" description="Disordered" evidence="5">
    <location>
        <begin position="383"/>
        <end position="434"/>
    </location>
</feature>
<evidence type="ECO:0000256" key="3">
    <source>
        <dbReference type="ARBA" id="ARBA00015797"/>
    </source>
</evidence>
<organism evidence="8 9">
    <name type="scientific">Alectoria fallacina</name>
    <dbReference type="NCBI Taxonomy" id="1903189"/>
    <lineage>
        <taxon>Eukaryota</taxon>
        <taxon>Fungi</taxon>
        <taxon>Dikarya</taxon>
        <taxon>Ascomycota</taxon>
        <taxon>Pezizomycotina</taxon>
        <taxon>Lecanoromycetes</taxon>
        <taxon>OSLEUM clade</taxon>
        <taxon>Lecanoromycetidae</taxon>
        <taxon>Lecanorales</taxon>
        <taxon>Lecanorineae</taxon>
        <taxon>Parmeliaceae</taxon>
        <taxon>Alectoria</taxon>
    </lineage>
</organism>
<dbReference type="GO" id="GO:0031087">
    <property type="term" value="P:deadenylation-independent decapping of nuclear-transcribed mRNA"/>
    <property type="evidence" value="ECO:0007669"/>
    <property type="project" value="TreeGrafter"/>
</dbReference>
<name>A0A8H3IQM1_9LECA</name>
<gene>
    <name evidence="8" type="primary">EDC3</name>
    <name evidence="8" type="ORF">ALECFALPRED_002545</name>
</gene>
<evidence type="ECO:0000259" key="6">
    <source>
        <dbReference type="PROSITE" id="PS51385"/>
    </source>
</evidence>
<dbReference type="PROSITE" id="PS51385">
    <property type="entry name" value="YJEF_N"/>
    <property type="match status" value="1"/>
</dbReference>
<feature type="compositionally biased region" description="Basic and acidic residues" evidence="5">
    <location>
        <begin position="457"/>
        <end position="469"/>
    </location>
</feature>
<dbReference type="PROSITE" id="PS51512">
    <property type="entry name" value="DFDF"/>
    <property type="match status" value="1"/>
</dbReference>
<dbReference type="PANTHER" id="PTHR13612:SF0">
    <property type="entry name" value="ENHANCER OF MRNA-DECAPPING PROTEIN 3"/>
    <property type="match status" value="1"/>
</dbReference>
<feature type="region of interest" description="Disordered" evidence="5">
    <location>
        <begin position="451"/>
        <end position="489"/>
    </location>
</feature>